<dbReference type="InterPro" id="IPR015927">
    <property type="entry name" value="Peptidase_S24_S26A/B/C"/>
</dbReference>
<sequence>MHEREEQLINFYRRTRRMPGYKELMKLWDFKSKNAVYKVIEKMVDAGIINKDRGGHIAPTESFNEIKMLGLVEAGIPTEAEYAAAYETVSIDELLVENREASYILRVKGESMIEAGIREGDMVIAERGSNANDGDIVIAEVDGGWTMKYFRRRGARIYLEPANIAMQPIYPEEELRIAAIVKAVIRKY</sequence>
<keyword evidence="5" id="KW-0234">DNA repair</keyword>
<evidence type="ECO:0000256" key="1">
    <source>
        <dbReference type="ARBA" id="ARBA00007484"/>
    </source>
</evidence>
<evidence type="ECO:0000313" key="9">
    <source>
        <dbReference type="EMBL" id="OHA59865.1"/>
    </source>
</evidence>
<evidence type="ECO:0000256" key="3">
    <source>
        <dbReference type="ARBA" id="ARBA00022801"/>
    </source>
</evidence>
<evidence type="ECO:0000256" key="4">
    <source>
        <dbReference type="ARBA" id="ARBA00022813"/>
    </source>
</evidence>
<evidence type="ECO:0000256" key="5">
    <source>
        <dbReference type="ARBA" id="ARBA00023204"/>
    </source>
</evidence>
<dbReference type="InterPro" id="IPR036286">
    <property type="entry name" value="LexA/Signal_pep-like_sf"/>
</dbReference>
<dbReference type="InterPro" id="IPR039418">
    <property type="entry name" value="LexA-like"/>
</dbReference>
<evidence type="ECO:0000259" key="8">
    <source>
        <dbReference type="Pfam" id="PF00717"/>
    </source>
</evidence>
<dbReference type="Pfam" id="PF00717">
    <property type="entry name" value="Peptidase_S24"/>
    <property type="match status" value="1"/>
</dbReference>
<dbReference type="CDD" id="cd06529">
    <property type="entry name" value="S24_LexA-like"/>
    <property type="match status" value="1"/>
</dbReference>
<dbReference type="GO" id="GO:0009432">
    <property type="term" value="P:SOS response"/>
    <property type="evidence" value="ECO:0007669"/>
    <property type="project" value="UniProtKB-KW"/>
</dbReference>
<dbReference type="STRING" id="1802440.A2569_01070"/>
<dbReference type="Proteomes" id="UP000177090">
    <property type="component" value="Unassembled WGS sequence"/>
</dbReference>
<gene>
    <name evidence="9" type="ORF">A2569_01070</name>
</gene>
<organism evidence="9 10">
    <name type="scientific">Candidatus Vogelbacteria bacterium RIFOXYD1_FULL_51_18</name>
    <dbReference type="NCBI Taxonomy" id="1802440"/>
    <lineage>
        <taxon>Bacteria</taxon>
        <taxon>Candidatus Vogeliibacteriota</taxon>
    </lineage>
</organism>
<comment type="caution">
    <text evidence="9">The sequence shown here is derived from an EMBL/GenBank/DDBJ whole genome shotgun (WGS) entry which is preliminary data.</text>
</comment>
<keyword evidence="6" id="KW-0742">SOS response</keyword>
<dbReference type="InterPro" id="IPR036390">
    <property type="entry name" value="WH_DNA-bd_sf"/>
</dbReference>
<dbReference type="EMBL" id="MHTL01000020">
    <property type="protein sequence ID" value="OHA59865.1"/>
    <property type="molecule type" value="Genomic_DNA"/>
</dbReference>
<dbReference type="SUPFAM" id="SSF46785">
    <property type="entry name" value="Winged helix' DNA-binding domain"/>
    <property type="match status" value="1"/>
</dbReference>
<evidence type="ECO:0000256" key="2">
    <source>
        <dbReference type="ARBA" id="ARBA00022763"/>
    </source>
</evidence>
<dbReference type="Gene3D" id="2.10.109.10">
    <property type="entry name" value="Umud Fragment, subunit A"/>
    <property type="match status" value="1"/>
</dbReference>
<comment type="similarity">
    <text evidence="1 7">Belongs to the peptidase S24 family.</text>
</comment>
<dbReference type="GO" id="GO:0006281">
    <property type="term" value="P:DNA repair"/>
    <property type="evidence" value="ECO:0007669"/>
    <property type="project" value="UniProtKB-KW"/>
</dbReference>
<dbReference type="PRINTS" id="PR00726">
    <property type="entry name" value="LEXASERPTASE"/>
</dbReference>
<keyword evidence="3 7" id="KW-0378">Hydrolase</keyword>
<dbReference type="GO" id="GO:0006355">
    <property type="term" value="P:regulation of DNA-templated transcription"/>
    <property type="evidence" value="ECO:0007669"/>
    <property type="project" value="InterPro"/>
</dbReference>
<proteinExistence type="inferred from homology"/>
<evidence type="ECO:0000256" key="6">
    <source>
        <dbReference type="ARBA" id="ARBA00023236"/>
    </source>
</evidence>
<accession>A0A1G2QH11</accession>
<evidence type="ECO:0000256" key="7">
    <source>
        <dbReference type="RuleBase" id="RU003991"/>
    </source>
</evidence>
<dbReference type="InterPro" id="IPR050077">
    <property type="entry name" value="LexA_repressor"/>
</dbReference>
<protein>
    <recommendedName>
        <fullName evidence="8">Peptidase S24/S26A/S26B/S26C domain-containing protein</fullName>
    </recommendedName>
</protein>
<dbReference type="InterPro" id="IPR006197">
    <property type="entry name" value="Peptidase_S24_LexA"/>
</dbReference>
<dbReference type="SUPFAM" id="SSF51306">
    <property type="entry name" value="LexA/Signal peptidase"/>
    <property type="match status" value="1"/>
</dbReference>
<dbReference type="GO" id="GO:0016787">
    <property type="term" value="F:hydrolase activity"/>
    <property type="evidence" value="ECO:0007669"/>
    <property type="project" value="UniProtKB-KW"/>
</dbReference>
<keyword evidence="4 7" id="KW-0068">Autocatalytic cleavage</keyword>
<dbReference type="AlphaFoldDB" id="A0A1G2QH11"/>
<keyword evidence="2" id="KW-0227">DNA damage</keyword>
<feature type="domain" description="Peptidase S24/S26A/S26B/S26C" evidence="8">
    <location>
        <begin position="69"/>
        <end position="180"/>
    </location>
</feature>
<reference evidence="9 10" key="1">
    <citation type="journal article" date="2016" name="Nat. Commun.">
        <title>Thousands of microbial genomes shed light on interconnected biogeochemical processes in an aquifer system.</title>
        <authorList>
            <person name="Anantharaman K."/>
            <person name="Brown C.T."/>
            <person name="Hug L.A."/>
            <person name="Sharon I."/>
            <person name="Castelle C.J."/>
            <person name="Probst A.J."/>
            <person name="Thomas B.C."/>
            <person name="Singh A."/>
            <person name="Wilkins M.J."/>
            <person name="Karaoz U."/>
            <person name="Brodie E.L."/>
            <person name="Williams K.H."/>
            <person name="Hubbard S.S."/>
            <person name="Banfield J.F."/>
        </authorList>
    </citation>
    <scope>NUCLEOTIDE SEQUENCE [LARGE SCALE GENOMIC DNA]</scope>
</reference>
<name>A0A1G2QH11_9BACT</name>
<dbReference type="GO" id="GO:0003677">
    <property type="term" value="F:DNA binding"/>
    <property type="evidence" value="ECO:0007669"/>
    <property type="project" value="InterPro"/>
</dbReference>
<dbReference type="PANTHER" id="PTHR33516:SF2">
    <property type="entry name" value="LEXA REPRESSOR-RELATED"/>
    <property type="match status" value="1"/>
</dbReference>
<dbReference type="PANTHER" id="PTHR33516">
    <property type="entry name" value="LEXA REPRESSOR"/>
    <property type="match status" value="1"/>
</dbReference>
<evidence type="ECO:0000313" key="10">
    <source>
        <dbReference type="Proteomes" id="UP000177090"/>
    </source>
</evidence>